<dbReference type="AlphaFoldDB" id="A0AAN9T8A2"/>
<dbReference type="EMBL" id="JAYMYS010000002">
    <property type="protein sequence ID" value="KAK7407592.1"/>
    <property type="molecule type" value="Genomic_DNA"/>
</dbReference>
<reference evidence="1 2" key="1">
    <citation type="submission" date="2024-01" db="EMBL/GenBank/DDBJ databases">
        <title>The genomes of 5 underutilized Papilionoideae crops provide insights into root nodulation and disease resistanc.</title>
        <authorList>
            <person name="Jiang F."/>
        </authorList>
    </citation>
    <scope>NUCLEOTIDE SEQUENCE [LARGE SCALE GENOMIC DNA]</scope>
    <source>
        <strain evidence="1">DUOXIRENSHENG_FW03</strain>
        <tissue evidence="1">Leaves</tissue>
    </source>
</reference>
<protein>
    <submittedName>
        <fullName evidence="1">Uncharacterized protein</fullName>
    </submittedName>
</protein>
<gene>
    <name evidence="1" type="ORF">VNO78_09545</name>
</gene>
<evidence type="ECO:0000313" key="1">
    <source>
        <dbReference type="EMBL" id="KAK7407592.1"/>
    </source>
</evidence>
<keyword evidence="2" id="KW-1185">Reference proteome</keyword>
<evidence type="ECO:0000313" key="2">
    <source>
        <dbReference type="Proteomes" id="UP001386955"/>
    </source>
</evidence>
<dbReference type="Proteomes" id="UP001386955">
    <property type="component" value="Unassembled WGS sequence"/>
</dbReference>
<sequence length="99" mass="10990">MNQMGEWFMNVDATRFGECEGCTFCAVLDNWYQWDEDTGSSSCVWNSSSSKCENENVSLEKNSEFCLCGLSAFSDCLCAKISSSRNPPRDAACVVVQLD</sequence>
<organism evidence="1 2">
    <name type="scientific">Psophocarpus tetragonolobus</name>
    <name type="common">Winged bean</name>
    <name type="synonym">Dolichos tetragonolobus</name>
    <dbReference type="NCBI Taxonomy" id="3891"/>
    <lineage>
        <taxon>Eukaryota</taxon>
        <taxon>Viridiplantae</taxon>
        <taxon>Streptophyta</taxon>
        <taxon>Embryophyta</taxon>
        <taxon>Tracheophyta</taxon>
        <taxon>Spermatophyta</taxon>
        <taxon>Magnoliopsida</taxon>
        <taxon>eudicotyledons</taxon>
        <taxon>Gunneridae</taxon>
        <taxon>Pentapetalae</taxon>
        <taxon>rosids</taxon>
        <taxon>fabids</taxon>
        <taxon>Fabales</taxon>
        <taxon>Fabaceae</taxon>
        <taxon>Papilionoideae</taxon>
        <taxon>50 kb inversion clade</taxon>
        <taxon>NPAAA clade</taxon>
        <taxon>indigoferoid/millettioid clade</taxon>
        <taxon>Phaseoleae</taxon>
        <taxon>Psophocarpus</taxon>
    </lineage>
</organism>
<proteinExistence type="predicted"/>
<accession>A0AAN9T8A2</accession>
<comment type="caution">
    <text evidence="1">The sequence shown here is derived from an EMBL/GenBank/DDBJ whole genome shotgun (WGS) entry which is preliminary data.</text>
</comment>
<name>A0AAN9T8A2_PSOTE</name>